<keyword evidence="5 7" id="KW-0472">Membrane</keyword>
<organism evidence="8 9">
    <name type="scientific">Kipferlia bialata</name>
    <dbReference type="NCBI Taxonomy" id="797122"/>
    <lineage>
        <taxon>Eukaryota</taxon>
        <taxon>Metamonada</taxon>
        <taxon>Carpediemonas-like organisms</taxon>
        <taxon>Kipferlia</taxon>
    </lineage>
</organism>
<proteinExistence type="predicted"/>
<keyword evidence="9" id="KW-1185">Reference proteome</keyword>
<evidence type="ECO:0000256" key="5">
    <source>
        <dbReference type="ARBA" id="ARBA00023136"/>
    </source>
</evidence>
<dbReference type="PANTHER" id="PTHR46730">
    <property type="entry name" value="POLYCYSTIN-1"/>
    <property type="match status" value="1"/>
</dbReference>
<dbReference type="Gene3D" id="2.60.40.10">
    <property type="entry name" value="Immunoglobulins"/>
    <property type="match status" value="6"/>
</dbReference>
<gene>
    <name evidence="8" type="ORF">KIPB_005849</name>
</gene>
<comment type="subcellular location">
    <subcellularLocation>
        <location evidence="1">Membrane</location>
    </subcellularLocation>
</comment>
<name>A0A9K3GJD2_9EUKA</name>
<evidence type="ECO:0000256" key="4">
    <source>
        <dbReference type="ARBA" id="ARBA00022989"/>
    </source>
</evidence>
<dbReference type="OrthoDB" id="442731at2759"/>
<evidence type="ECO:0000313" key="8">
    <source>
        <dbReference type="EMBL" id="GIQ84371.1"/>
    </source>
</evidence>
<dbReference type="GO" id="GO:0005886">
    <property type="term" value="C:plasma membrane"/>
    <property type="evidence" value="ECO:0007669"/>
    <property type="project" value="TreeGrafter"/>
</dbReference>
<sequence length="2913" mass="307936">STAAVVAKVTSSPAGYTGTTLSLTYSAGAYRLTAPATEFTVAGSFTICLEVDGTELGLADVTFEVLPDEPYFDGTATYTHVQAEAHSACTPLTLAAYVRDQYGNGIPTADPVTVSITEGPGEYVDRGPYTLTHTTDGQYTDTTLDANDFGLAGTYTISLSVDGTPLDTASVTVGVGSVSAADSSIVLIASVHNPDSALTITATLADACSNAISSGYTVAVNIYDSASSLVASPELYYSAGVFKYSCDTTAVTVSGEYTVELSVDGTAYPSAVEAFTTGHGSAHDGANSSITCPDLGSHASSSSLTLTADIGDQFNNPVTSGVVTIDVITTVAGYTGPVSIAMTHTAGGHYTPTMDAATLGGHFTLAGDYTLTLKADGVALPTTAVTLTVVTSTAIADGSTTYSYITDLPDITAGEAVELTAYVRDVNQNEISDLGVTVSVRVSPAGYTPTPLPLSYSAGAYRLTTSTSVFTVAGTYTVCLEVEGVELPLSNITFEVLPDVPYSDGTTSYTYLEGGTHTACAPLTLSGYVRDQFGNPILDSGTVTVSITDAPCGYETTGPYSLTNTGNGQYTITTLSTLGLVGSYTISLEVESSTLDTAVVTVGVGPFAVGQSTLVEIPSPHNPDSALTLSATLADACGNPISSGYDVAVNIYDSTPTLVASTALFYSSGESGYTSVTNDVTVSGIYTMELSVDGTAYPETSVTFETAHGLAQDGAYSSLTCDSLSSHVPGSTLTLTANIADQFNNPVTSGVVSIEVTTDVSGYTGPGSLELVHTGLGHYVTVNEAAILGQFFVLTGDYTMTLLVDGIQLAHSAETLSVVPGAAVSDGTTTFSYIPSMPDITAKTVAVFTAYVRDAYENEVTDLPVTAKVSSSTEEYFDTSLVLSYVDGAFRRSTSPSDFTLAGSYDVCLEVDGVLLQKSCVQFEVLPDIPYADGTTSFTHIDDTQHTACTSVSLVVYVRDQYGNIIPDSCSVTISVTDGPAGYVDTGPYTLLYTDDDQYSYTTSTVSDFGVVGVYTVSLEVDGITLGTAIVTVTVGAMSPYESSIVPVTEVHSPDDVLSLAAAVLDGCRNTIPTGVTVALNVYASDSDLVLSLPLSYSDTLSLYTGETSALTVGGSYSMVLSLEGTEYPTTEESLTIGHGAASGAMSEIVTPGDQSTQLSGTDLDVLATVRDQFGNTVTSQTVYVRVSIDLGDYVRSQTLTMSQGEDLQQSCTLGSTILADLGEYKLTLLVENQTLTGTTTTFTVVEYTAQVTVPSLTVEEGSTTVLSGITFEHAPYDDESLTGCLSVEYGTLHSSAETTVVEGSLCLTGTSVDLSTLMDSVTYSPPLEFYGTDTLSISVLDTIHGDWDIVTSPIEVTMIPEFPTFIQYDGTLYVSKVLDISILPLVEYRDINEILEVTVSMVDGLWDEDGNPLADGTLQWIAESFADITITDDGITTCVWNGLVDDINSCLSSLVLEVDPTLTLEVDIFTTILVEATTSNGDTASTTVSVCVMHDDATAVWSGNYSRISLSLPELSLDATIGTVSCDDLLADVSWLGTDPQCYLSDVSLTRGVGSTLTVLLGSDIDTAQISSGGSLILSETIAVLPQVDSDAEYYDLIQYPGHLKTPHAVIIQEPVVVSYPQASILGGTAFPSSGSLSLSAGETETNSDVSYKWSVTIPSYNGARLNLGDEYMAQSTLLLDVAENELPLETDLVVSLTLSTSSGYSSVATKTVLIIDQTVPQVRILASSPLSVSQDAFVLVAEGTHSTLYESSWDATSIEFMWICSGDNCENLAGITDVWSTSAYLSVPAASFDEGTTHTISVRARYDVSATETFGEDSIEIVSQILDPVSCISAESRTVVSGEAVCLTSCSTHYDSLEWDIPDTLSTAAVVSDAVDTVCIDTTDVDTGEYVIGLLASRSLVDSETSYSSVTLTVTEDTGLDCSISISPETPMESAQTTLRSNCISLTGSTCSFLWEQISGPTLDLDSPDILLSTSLETPNLVLAADSMSSFFQYEFQLTCTDSDGQEGVAYQTISPSESPSSGSLTVSTHELTATETLSVTAEGWVAPLGLGPLKYTFTYQAVDSSETQPKQMASSEYWSSTELYLPIGDYNLGVIVTDDSGASVTYTDTATVSVTLEDGTDLASYSLRMAELLESAIVAANVPSALNILDALTKTVSDNDHTLSADVVALLTATVESALDDIISLPGAQQLATRILGLLSHMESAPLESLAVIVGTLAESGNVDARVVRDVVSVTERIYAGVQYNIWSEDETDTSSITAELAFSAVSTMAAEIASGLVDGQTPVEVETQHVQFSAQAVTTQSVEQEVSVPGSDASFTIPPTFGSEVGSTSDLALAMVSVAQPYMGDNSTSFYSPMTSIVVVDTLNGMEQSVTGLSSPVRIKLPLSSFPDPDECMSLNATLLVKAWDGTAWSESGITTLPYDPDLGYILADTDHFTSFVAFFHQYGIDVNTIDPEEIPDLLSSVEDNPLGLYLLGVCFSVYAGLMIVLSFDNLQNGMATFLRAQVFKPKAARNVNPMYASSNDASLPDEAVRDGDNEWEFMTARATNATDSTGNELSCVSMHSVVFTPFDVPPSPGTLSVKDVNPEELSDSYDPGLGGGGGSSSDMERPKGVPELNWADTTVLSRACHTPPDSATTNMRKTTTFRIPQPDLQELRTERFIKASAKVQHIQDGEKVNFWTTFKRKLKVNIYTGHEWSALVFNKAAKDDNMTGPRRVTNIFVFVFGIFLTSAMFFRADCEEGVARPGEEGLLVTDVVCVPYTYTQTFLIACGTTIIALPPSMLLRYAFSHTRPIGQHKDSALRKRFPPRERNWLSRAILSLSLVDLPYGYAYLWYSLSFLYLLGVGFLMLLYSMKFAKTVGRAWMVANLLGVVQDAVVNDPIKILVQTFLSLCLGSIEILPGVVNLLVDLGFV</sequence>
<dbReference type="InterPro" id="IPR013783">
    <property type="entry name" value="Ig-like_fold"/>
</dbReference>
<feature type="non-terminal residue" evidence="8">
    <location>
        <position position="2913"/>
    </location>
</feature>
<feature type="region of interest" description="Disordered" evidence="6">
    <location>
        <begin position="2579"/>
        <end position="2614"/>
    </location>
</feature>
<evidence type="ECO:0000256" key="3">
    <source>
        <dbReference type="ARBA" id="ARBA00022737"/>
    </source>
</evidence>
<feature type="transmembrane region" description="Helical" evidence="7">
    <location>
        <begin position="2839"/>
        <end position="2857"/>
    </location>
</feature>
<keyword evidence="4 7" id="KW-1133">Transmembrane helix</keyword>
<evidence type="ECO:0000256" key="1">
    <source>
        <dbReference type="ARBA" id="ARBA00004370"/>
    </source>
</evidence>
<protein>
    <recommendedName>
        <fullName evidence="10">Ig-like domain-containing protein</fullName>
    </recommendedName>
</protein>
<dbReference type="GO" id="GO:0006816">
    <property type="term" value="P:calcium ion transport"/>
    <property type="evidence" value="ECO:0007669"/>
    <property type="project" value="TreeGrafter"/>
</dbReference>
<dbReference type="EMBL" id="BDIP01001423">
    <property type="protein sequence ID" value="GIQ84371.1"/>
    <property type="molecule type" value="Genomic_DNA"/>
</dbReference>
<reference evidence="8 9" key="1">
    <citation type="journal article" date="2018" name="PLoS ONE">
        <title>The draft genome of Kipferlia bialata reveals reductive genome evolution in fornicate parasites.</title>
        <authorList>
            <person name="Tanifuji G."/>
            <person name="Takabayashi S."/>
            <person name="Kume K."/>
            <person name="Takagi M."/>
            <person name="Nakayama T."/>
            <person name="Kamikawa R."/>
            <person name="Inagaki Y."/>
            <person name="Hashimoto T."/>
        </authorList>
    </citation>
    <scope>NUCLEOTIDE SEQUENCE [LARGE SCALE GENOMIC DNA]</scope>
    <source>
        <strain evidence="8">NY0173</strain>
    </source>
</reference>
<comment type="caution">
    <text evidence="8">The sequence shown here is derived from an EMBL/GenBank/DDBJ whole genome shotgun (WGS) entry which is preliminary data.</text>
</comment>
<dbReference type="Proteomes" id="UP000265618">
    <property type="component" value="Unassembled WGS sequence"/>
</dbReference>
<evidence type="ECO:0000256" key="7">
    <source>
        <dbReference type="SAM" id="Phobius"/>
    </source>
</evidence>
<dbReference type="PANTHER" id="PTHR46730:SF1">
    <property type="entry name" value="PLAT DOMAIN-CONTAINING PROTEIN"/>
    <property type="match status" value="1"/>
</dbReference>
<keyword evidence="3" id="KW-0677">Repeat</keyword>
<evidence type="ECO:0000313" key="9">
    <source>
        <dbReference type="Proteomes" id="UP000265618"/>
    </source>
</evidence>
<evidence type="ECO:0008006" key="10">
    <source>
        <dbReference type="Google" id="ProtNLM"/>
    </source>
</evidence>
<feature type="transmembrane region" description="Helical" evidence="7">
    <location>
        <begin position="2717"/>
        <end position="2735"/>
    </location>
</feature>
<dbReference type="GO" id="GO:0005261">
    <property type="term" value="F:monoatomic cation channel activity"/>
    <property type="evidence" value="ECO:0007669"/>
    <property type="project" value="TreeGrafter"/>
</dbReference>
<keyword evidence="2 7" id="KW-0812">Transmembrane</keyword>
<feature type="transmembrane region" description="Helical" evidence="7">
    <location>
        <begin position="2471"/>
        <end position="2492"/>
    </location>
</feature>
<evidence type="ECO:0000256" key="6">
    <source>
        <dbReference type="SAM" id="MobiDB-lite"/>
    </source>
</evidence>
<evidence type="ECO:0000256" key="2">
    <source>
        <dbReference type="ARBA" id="ARBA00022692"/>
    </source>
</evidence>
<accession>A0A9K3GJD2</accession>